<name>A0ACB8EAD3_9SAUR</name>
<organism evidence="1 2">
    <name type="scientific">Sphaerodactylus townsendi</name>
    <dbReference type="NCBI Taxonomy" id="933632"/>
    <lineage>
        <taxon>Eukaryota</taxon>
        <taxon>Metazoa</taxon>
        <taxon>Chordata</taxon>
        <taxon>Craniata</taxon>
        <taxon>Vertebrata</taxon>
        <taxon>Euteleostomi</taxon>
        <taxon>Lepidosauria</taxon>
        <taxon>Squamata</taxon>
        <taxon>Bifurcata</taxon>
        <taxon>Gekkota</taxon>
        <taxon>Sphaerodactylidae</taxon>
        <taxon>Sphaerodactylus</taxon>
    </lineage>
</organism>
<sequence length="686" mass="75377">MGEFEVHRVRLFAFLPAGVRCLSANPPARLAAGHLDGSVKIYNLQANSFQEKVIAGHETRIPEALCWAGGDRLFGVGLSGEIVEYDLEKLRVRYALDAFGGPLWSMATDPTGSQLAVGCEDGSIKLFCILPEKIQFERSLDRQKGRILSLFWHPSGARIAAGSIDFIRVFDVKSGHAVQRLLVDRHLTGSHTRECIVWSVAFLSDGTIVSADSSGKVQFWDSEMGTLLQTSVVSSSAVLSLAASEAEDSIVVGTSEGSVYQFQLLPVKAGSAVRQWVRTKPFQHHTHDVRAVVHMATALISGGLDGQLVIRPLMEKVESRSYEAAVRKVTFPHRCLVSCARKARLLLFQHPQHLELWKLGATRAVGGDGETLPVSSPPEHLLQLKNKGPEHLRSSCISPCGTWIAYSTASRLCLYRVQLAGERLALQKIPKLPKVACAAQQLLFSADSTRLFVASDRGSVHVLKLLQSGAWKHLHTLQPSSESTEAALLLAVSADGSWLAVASGSGQVSVFDLQKAKPHCVVPAYSCPVTALAIHPVTNSLVVAHSDQQVFEFSIPEKAYTPWSRKVQQQGLHRDWLERDTPITHIAFHPQRADQILLHDTHMFCLLDKALPLPEDTAVLCNQPSLKQLSQTARRSSAHAFKICKKYQPLLFVDLLDEKSLVVVERPVMHIKAQLPPPVFQKKFGT</sequence>
<accession>A0ACB8EAD3</accession>
<gene>
    <name evidence="1" type="primary">UTP4</name>
    <name evidence="1" type="ORF">K3G42_010442</name>
</gene>
<reference evidence="1" key="1">
    <citation type="submission" date="2021-08" db="EMBL/GenBank/DDBJ databases">
        <title>The first chromosome-level gecko genome reveals the dynamic sex chromosomes of Neotropical dwarf geckos (Sphaerodactylidae: Sphaerodactylus).</title>
        <authorList>
            <person name="Pinto B.J."/>
            <person name="Keating S.E."/>
            <person name="Gamble T."/>
        </authorList>
    </citation>
    <scope>NUCLEOTIDE SEQUENCE</scope>
    <source>
        <strain evidence="1">TG3544</strain>
    </source>
</reference>
<evidence type="ECO:0000313" key="1">
    <source>
        <dbReference type="EMBL" id="KAH7989502.1"/>
    </source>
</evidence>
<keyword evidence="2" id="KW-1185">Reference proteome</keyword>
<evidence type="ECO:0000313" key="2">
    <source>
        <dbReference type="Proteomes" id="UP000827872"/>
    </source>
</evidence>
<comment type="caution">
    <text evidence="1">The sequence shown here is derived from an EMBL/GenBank/DDBJ whole genome shotgun (WGS) entry which is preliminary data.</text>
</comment>
<proteinExistence type="predicted"/>
<dbReference type="Proteomes" id="UP000827872">
    <property type="component" value="Linkage Group LG14"/>
</dbReference>
<protein>
    <submittedName>
        <fullName evidence="1">U3 small nucleolar RNA-associated protein</fullName>
    </submittedName>
</protein>
<dbReference type="EMBL" id="CM037627">
    <property type="protein sequence ID" value="KAH7989502.1"/>
    <property type="molecule type" value="Genomic_DNA"/>
</dbReference>